<evidence type="ECO:0000256" key="4">
    <source>
        <dbReference type="SAM" id="MobiDB-lite"/>
    </source>
</evidence>
<dbReference type="InterPro" id="IPR038635">
    <property type="entry name" value="CCR4-NOT_su2/3/5_C_sf"/>
</dbReference>
<dbReference type="PANTHER" id="PTHR23326">
    <property type="entry name" value="CCR4 NOT-RELATED"/>
    <property type="match status" value="1"/>
</dbReference>
<dbReference type="InterPro" id="IPR007282">
    <property type="entry name" value="NOT2/3/5_C"/>
</dbReference>
<dbReference type="OMA" id="WIEIMDR"/>
<feature type="domain" description="NOT2/NOT3/NOT5 C-terminal" evidence="5">
    <location>
        <begin position="236"/>
        <end position="354"/>
    </location>
</feature>
<feature type="region of interest" description="Disordered" evidence="4">
    <location>
        <begin position="116"/>
        <end position="190"/>
    </location>
</feature>
<evidence type="ECO:0000313" key="6">
    <source>
        <dbReference type="EMBL" id="EGS21447.1"/>
    </source>
</evidence>
<dbReference type="GO" id="GO:0006355">
    <property type="term" value="P:regulation of DNA-templated transcription"/>
    <property type="evidence" value="ECO:0007669"/>
    <property type="project" value="InterPro"/>
</dbReference>
<dbReference type="OrthoDB" id="258627at2759"/>
<dbReference type="Proteomes" id="UP000008066">
    <property type="component" value="Unassembled WGS sequence"/>
</dbReference>
<dbReference type="FunFam" id="2.30.30.1020:FF:000007">
    <property type="entry name" value="Putative not2 family protein"/>
    <property type="match status" value="1"/>
</dbReference>
<proteinExistence type="inferred from homology"/>
<sequence>MWGAQGPRSLGAAAVHRGAPTPVSAQQAQQDDLFSSRLTGAQAGMRFGNQGSVAQAHGQVPVPDDFPPLNRATNGDVGGQERGVMSNIAFGAQNVAPGSGVQNRANNGLLNALSATSRAGDTRPQAAIARPQDARSPTGNDEAPQKDGMDAISGKNPHGAIGNDAPSGKGKEDEKPTRPPAQDPLEGMAPADKWGIKGLRLLMNNFPDYNALACGIDPTTLNMDLRSSEPLSTKVYSLFDDVPPRAPVPKFELPECYQVKNVQPIEAKISSFNEETLMWIFYSCPRDIKQQMAAIELNNRNWRWHKKLQLWLTKDDLMAPQVLGPNHERGYYVVWDTVNWRKERRELTLHYADLDTNPGTPLQSIAA</sequence>
<evidence type="ECO:0000313" key="7">
    <source>
        <dbReference type="Proteomes" id="UP000008066"/>
    </source>
</evidence>
<dbReference type="HOGENOM" id="CLU_032319_0_1_1"/>
<gene>
    <name evidence="6" type="ORF">CTHT_0033050</name>
</gene>
<dbReference type="RefSeq" id="XP_006693743.1">
    <property type="nucleotide sequence ID" value="XM_006693680.1"/>
</dbReference>
<dbReference type="KEGG" id="cthr:CTHT_0033050"/>
<dbReference type="EMBL" id="GL988041">
    <property type="protein sequence ID" value="EGS21447.1"/>
    <property type="molecule type" value="Genomic_DNA"/>
</dbReference>
<keyword evidence="7" id="KW-1185">Reference proteome</keyword>
<dbReference type="InterPro" id="IPR040168">
    <property type="entry name" value="Not2/3/5"/>
</dbReference>
<evidence type="ECO:0000256" key="1">
    <source>
        <dbReference type="ARBA" id="ARBA00007682"/>
    </source>
</evidence>
<organism evidence="7">
    <name type="scientific">Chaetomium thermophilum (strain DSM 1495 / CBS 144.50 / IMI 039719)</name>
    <name type="common">Thermochaetoides thermophila</name>
    <dbReference type="NCBI Taxonomy" id="759272"/>
    <lineage>
        <taxon>Eukaryota</taxon>
        <taxon>Fungi</taxon>
        <taxon>Dikarya</taxon>
        <taxon>Ascomycota</taxon>
        <taxon>Pezizomycotina</taxon>
        <taxon>Sordariomycetes</taxon>
        <taxon>Sordariomycetidae</taxon>
        <taxon>Sordariales</taxon>
        <taxon>Chaetomiaceae</taxon>
        <taxon>Thermochaetoides</taxon>
    </lineage>
</organism>
<evidence type="ECO:0000256" key="3">
    <source>
        <dbReference type="ARBA" id="ARBA00023163"/>
    </source>
</evidence>
<protein>
    <recommendedName>
        <fullName evidence="5">NOT2/NOT3/NOT5 C-terminal domain-containing protein</fullName>
    </recommendedName>
</protein>
<keyword evidence="2" id="KW-0805">Transcription regulation</keyword>
<dbReference type="GeneID" id="18257343"/>
<evidence type="ECO:0000259" key="5">
    <source>
        <dbReference type="Pfam" id="PF04153"/>
    </source>
</evidence>
<dbReference type="eggNOG" id="KOG2151">
    <property type="taxonomic scope" value="Eukaryota"/>
</dbReference>
<comment type="similarity">
    <text evidence="1">Belongs to the CNOT2/3/5 family.</text>
</comment>
<dbReference type="AlphaFoldDB" id="G0S5I2"/>
<keyword evidence="3" id="KW-0804">Transcription</keyword>
<feature type="region of interest" description="Disordered" evidence="4">
    <location>
        <begin position="1"/>
        <end position="30"/>
    </location>
</feature>
<dbReference type="STRING" id="759272.G0S5I2"/>
<dbReference type="GO" id="GO:0000289">
    <property type="term" value="P:nuclear-transcribed mRNA poly(A) tail shortening"/>
    <property type="evidence" value="ECO:0007669"/>
    <property type="project" value="UniProtKB-ARBA"/>
</dbReference>
<dbReference type="Gene3D" id="2.30.30.1020">
    <property type="entry name" value="CCR4-NOT complex subunit 2/3/5, C-terminal domain"/>
    <property type="match status" value="1"/>
</dbReference>
<name>G0S5I2_CHATD</name>
<accession>G0S5I2</accession>
<evidence type="ECO:0000256" key="2">
    <source>
        <dbReference type="ARBA" id="ARBA00023015"/>
    </source>
</evidence>
<dbReference type="GO" id="GO:0030015">
    <property type="term" value="C:CCR4-NOT core complex"/>
    <property type="evidence" value="ECO:0007669"/>
    <property type="project" value="InterPro"/>
</dbReference>
<reference evidence="6 7" key="1">
    <citation type="journal article" date="2011" name="Cell">
        <title>Insight into structure and assembly of the nuclear pore complex by utilizing the genome of a eukaryotic thermophile.</title>
        <authorList>
            <person name="Amlacher S."/>
            <person name="Sarges P."/>
            <person name="Flemming D."/>
            <person name="van Noort V."/>
            <person name="Kunze R."/>
            <person name="Devos D.P."/>
            <person name="Arumugam M."/>
            <person name="Bork P."/>
            <person name="Hurt E."/>
        </authorList>
    </citation>
    <scope>NUCLEOTIDE SEQUENCE [LARGE SCALE GENOMIC DNA]</scope>
    <source>
        <strain evidence="7">DSM 1495 / CBS 144.50 / IMI 039719</strain>
    </source>
</reference>
<dbReference type="Pfam" id="PF04153">
    <property type="entry name" value="NOT2_3_5_C"/>
    <property type="match status" value="1"/>
</dbReference>